<keyword evidence="3 6" id="KW-0812">Transmembrane</keyword>
<dbReference type="InterPro" id="IPR037185">
    <property type="entry name" value="EmrE-like"/>
</dbReference>
<dbReference type="AlphaFoldDB" id="A0A2A9G127"/>
<dbReference type="Gene3D" id="1.10.3730.20">
    <property type="match status" value="1"/>
</dbReference>
<organism evidence="8 9">
    <name type="scientific">Amycolatopsis sulphurea</name>
    <dbReference type="NCBI Taxonomy" id="76022"/>
    <lineage>
        <taxon>Bacteria</taxon>
        <taxon>Bacillati</taxon>
        <taxon>Actinomycetota</taxon>
        <taxon>Actinomycetes</taxon>
        <taxon>Pseudonocardiales</taxon>
        <taxon>Pseudonocardiaceae</taxon>
        <taxon>Amycolatopsis</taxon>
    </lineage>
</organism>
<feature type="transmembrane region" description="Helical" evidence="6">
    <location>
        <begin position="105"/>
        <end position="129"/>
    </location>
</feature>
<feature type="transmembrane region" description="Helical" evidence="6">
    <location>
        <begin position="258"/>
        <end position="277"/>
    </location>
</feature>
<feature type="transmembrane region" description="Helical" evidence="6">
    <location>
        <begin position="228"/>
        <end position="246"/>
    </location>
</feature>
<dbReference type="SUPFAM" id="SSF103481">
    <property type="entry name" value="Multidrug resistance efflux transporter EmrE"/>
    <property type="match status" value="2"/>
</dbReference>
<feature type="transmembrane region" description="Helical" evidence="6">
    <location>
        <begin position="81"/>
        <end position="99"/>
    </location>
</feature>
<keyword evidence="9" id="KW-1185">Reference proteome</keyword>
<dbReference type="PANTHER" id="PTHR32322:SF9">
    <property type="entry name" value="AMINO-ACID METABOLITE EFFLUX PUMP-RELATED"/>
    <property type="match status" value="1"/>
</dbReference>
<name>A0A2A9G127_9PSEU</name>
<evidence type="ECO:0000256" key="3">
    <source>
        <dbReference type="ARBA" id="ARBA00022692"/>
    </source>
</evidence>
<feature type="transmembrane region" description="Helical" evidence="6">
    <location>
        <begin position="136"/>
        <end position="159"/>
    </location>
</feature>
<dbReference type="PANTHER" id="PTHR32322">
    <property type="entry name" value="INNER MEMBRANE TRANSPORTER"/>
    <property type="match status" value="1"/>
</dbReference>
<dbReference type="Pfam" id="PF00892">
    <property type="entry name" value="EamA"/>
    <property type="match status" value="2"/>
</dbReference>
<proteinExistence type="inferred from homology"/>
<keyword evidence="5 6" id="KW-0472">Membrane</keyword>
<comment type="caution">
    <text evidence="8">The sequence shown here is derived from an EMBL/GenBank/DDBJ whole genome shotgun (WGS) entry which is preliminary data.</text>
</comment>
<feature type="transmembrane region" description="Helical" evidence="6">
    <location>
        <begin position="283"/>
        <end position="302"/>
    </location>
</feature>
<accession>A0A2A9G127</accession>
<dbReference type="GO" id="GO:0016020">
    <property type="term" value="C:membrane"/>
    <property type="evidence" value="ECO:0007669"/>
    <property type="project" value="UniProtKB-SubCell"/>
</dbReference>
<evidence type="ECO:0000259" key="7">
    <source>
        <dbReference type="Pfam" id="PF00892"/>
    </source>
</evidence>
<reference evidence="8 9" key="1">
    <citation type="submission" date="2017-10" db="EMBL/GenBank/DDBJ databases">
        <title>Sequencing the genomes of 1000 actinobacteria strains.</title>
        <authorList>
            <person name="Klenk H.-P."/>
        </authorList>
    </citation>
    <scope>NUCLEOTIDE SEQUENCE [LARGE SCALE GENOMIC DNA]</scope>
    <source>
        <strain evidence="8 9">DSM 46092</strain>
    </source>
</reference>
<sequence>MTTTELPIAPPAGPIAVFTGRFDPRLLATAGSLCVALSSVFIKLSGASGATSAFWRCLIALPILALLARSEARRTRVRVNVVAPLFAGLGIGVDFVLWGEAIPKVGAGIATVLLSVQVVLVPLLAFLFLRDRPDRRFLITTPVLLVGIVLAGGFAGTVVTGADPLLGALFALAAGAGYSVYLLLIRFSTTPSTQVRSLLLATLSAGAVSLALGLPFHRLDFTPGWSAFSWFVALGVVGQVAGWLLIAGALPRMPSSTGAVLMLLQPIGAVLFGIVLLGEEPSALQLIGCAVVLAAVCFAGRARRR</sequence>
<comment type="similarity">
    <text evidence="2">Belongs to the EamA transporter family.</text>
</comment>
<evidence type="ECO:0000313" key="8">
    <source>
        <dbReference type="EMBL" id="PFG57128.1"/>
    </source>
</evidence>
<evidence type="ECO:0000313" key="9">
    <source>
        <dbReference type="Proteomes" id="UP000243542"/>
    </source>
</evidence>
<evidence type="ECO:0000256" key="5">
    <source>
        <dbReference type="ARBA" id="ARBA00023136"/>
    </source>
</evidence>
<feature type="domain" description="EamA" evidence="7">
    <location>
        <begin position="166"/>
        <end position="298"/>
    </location>
</feature>
<comment type="subcellular location">
    <subcellularLocation>
        <location evidence="1">Membrane</location>
        <topology evidence="1">Multi-pass membrane protein</topology>
    </subcellularLocation>
</comment>
<dbReference type="InterPro" id="IPR050638">
    <property type="entry name" value="AA-Vitamin_Transporters"/>
</dbReference>
<dbReference type="Proteomes" id="UP000243542">
    <property type="component" value="Unassembled WGS sequence"/>
</dbReference>
<dbReference type="RefSeq" id="WP_098509768.1">
    <property type="nucleotide sequence ID" value="NZ_JBIAKZ010000007.1"/>
</dbReference>
<dbReference type="EMBL" id="PDJK01000001">
    <property type="protein sequence ID" value="PFG57128.1"/>
    <property type="molecule type" value="Genomic_DNA"/>
</dbReference>
<evidence type="ECO:0000256" key="1">
    <source>
        <dbReference type="ARBA" id="ARBA00004141"/>
    </source>
</evidence>
<keyword evidence="4 6" id="KW-1133">Transmembrane helix</keyword>
<protein>
    <submittedName>
        <fullName evidence="8">Threonine/homoserine efflux transporter RhtA</fullName>
    </submittedName>
</protein>
<evidence type="ECO:0000256" key="2">
    <source>
        <dbReference type="ARBA" id="ARBA00007362"/>
    </source>
</evidence>
<evidence type="ECO:0000256" key="4">
    <source>
        <dbReference type="ARBA" id="ARBA00022989"/>
    </source>
</evidence>
<feature type="transmembrane region" description="Helical" evidence="6">
    <location>
        <begin position="165"/>
        <end position="185"/>
    </location>
</feature>
<gene>
    <name evidence="8" type="ORF">ATK36_0687</name>
</gene>
<feature type="domain" description="EamA" evidence="7">
    <location>
        <begin position="26"/>
        <end position="151"/>
    </location>
</feature>
<dbReference type="InterPro" id="IPR000620">
    <property type="entry name" value="EamA_dom"/>
</dbReference>
<feature type="transmembrane region" description="Helical" evidence="6">
    <location>
        <begin position="53"/>
        <end position="69"/>
    </location>
</feature>
<feature type="transmembrane region" description="Helical" evidence="6">
    <location>
        <begin position="197"/>
        <end position="216"/>
    </location>
</feature>
<evidence type="ECO:0000256" key="6">
    <source>
        <dbReference type="SAM" id="Phobius"/>
    </source>
</evidence>